<sequence>MATRQEIMREIDKLNKSVEDTNLRKEEALLNLGILVYQKVREGLLENDEIDKICEPIIGFDHVIYDSKVKIHNYKKELEGIKCSCGASLSPEDRFCGSCGKKVEIPVDNTEYTTCERCLSKIDSSSTFCPCCGIRL</sequence>
<feature type="coiled-coil region" evidence="1">
    <location>
        <begin position="4"/>
        <end position="31"/>
    </location>
</feature>
<keyword evidence="1" id="KW-0175">Coiled coil</keyword>
<dbReference type="RefSeq" id="WP_216569066.1">
    <property type="nucleotide sequence ID" value="NZ_JAHLOQ010000011.1"/>
</dbReference>
<accession>A0ABS6DVV2</accession>
<evidence type="ECO:0000259" key="2">
    <source>
        <dbReference type="Pfam" id="PF12773"/>
    </source>
</evidence>
<name>A0ABS6DVV2_9FIRM</name>
<evidence type="ECO:0000313" key="4">
    <source>
        <dbReference type="Proteomes" id="UP001196301"/>
    </source>
</evidence>
<dbReference type="InterPro" id="IPR025874">
    <property type="entry name" value="DZR"/>
</dbReference>
<dbReference type="Pfam" id="PF12773">
    <property type="entry name" value="DZR"/>
    <property type="match status" value="1"/>
</dbReference>
<protein>
    <submittedName>
        <fullName evidence="3">Zinc ribbon domain-containing protein</fullName>
    </submittedName>
</protein>
<reference evidence="3 4" key="1">
    <citation type="submission" date="2021-06" db="EMBL/GenBank/DDBJ databases">
        <authorList>
            <person name="Sun Q."/>
            <person name="Li D."/>
        </authorList>
    </citation>
    <scope>NUCLEOTIDE SEQUENCE [LARGE SCALE GENOMIC DNA]</scope>
    <source>
        <strain evidence="3 4">N19</strain>
    </source>
</reference>
<proteinExistence type="predicted"/>
<gene>
    <name evidence="3" type="ORF">KQI20_05730</name>
</gene>
<keyword evidence="4" id="KW-1185">Reference proteome</keyword>
<organism evidence="3 4">
    <name type="scientific">Intestinibacter bartlettii</name>
    <dbReference type="NCBI Taxonomy" id="261299"/>
    <lineage>
        <taxon>Bacteria</taxon>
        <taxon>Bacillati</taxon>
        <taxon>Bacillota</taxon>
        <taxon>Clostridia</taxon>
        <taxon>Peptostreptococcales</taxon>
        <taxon>Peptostreptococcaceae</taxon>
        <taxon>Intestinibacter</taxon>
    </lineage>
</organism>
<dbReference type="Proteomes" id="UP001196301">
    <property type="component" value="Unassembled WGS sequence"/>
</dbReference>
<evidence type="ECO:0000256" key="1">
    <source>
        <dbReference type="SAM" id="Coils"/>
    </source>
</evidence>
<dbReference type="EMBL" id="JAHLOQ010000011">
    <property type="protein sequence ID" value="MBU5335934.1"/>
    <property type="molecule type" value="Genomic_DNA"/>
</dbReference>
<comment type="caution">
    <text evidence="3">The sequence shown here is derived from an EMBL/GenBank/DDBJ whole genome shotgun (WGS) entry which is preliminary data.</text>
</comment>
<feature type="domain" description="DZANK-type" evidence="2">
    <location>
        <begin position="84"/>
        <end position="133"/>
    </location>
</feature>
<evidence type="ECO:0000313" key="3">
    <source>
        <dbReference type="EMBL" id="MBU5335934.1"/>
    </source>
</evidence>